<protein>
    <submittedName>
        <fullName evidence="1">Uncharacterized protein</fullName>
    </submittedName>
</protein>
<name>A0ABU6XNZ6_9FABA</name>
<reference evidence="1 2" key="1">
    <citation type="journal article" date="2023" name="Plants (Basel)">
        <title>Bridging the Gap: Combining Genomics and Transcriptomics Approaches to Understand Stylosanthes scabra, an Orphan Legume from the Brazilian Caatinga.</title>
        <authorList>
            <person name="Ferreira-Neto J.R.C."/>
            <person name="da Silva M.D."/>
            <person name="Binneck E."/>
            <person name="de Melo N.F."/>
            <person name="da Silva R.H."/>
            <person name="de Melo A.L.T.M."/>
            <person name="Pandolfi V."/>
            <person name="Bustamante F.O."/>
            <person name="Brasileiro-Vidal A.C."/>
            <person name="Benko-Iseppon A.M."/>
        </authorList>
    </citation>
    <scope>NUCLEOTIDE SEQUENCE [LARGE SCALE GENOMIC DNA]</scope>
    <source>
        <tissue evidence="1">Leaves</tissue>
    </source>
</reference>
<gene>
    <name evidence="1" type="ORF">PIB30_067305</name>
</gene>
<comment type="caution">
    <text evidence="1">The sequence shown here is derived from an EMBL/GenBank/DDBJ whole genome shotgun (WGS) entry which is preliminary data.</text>
</comment>
<evidence type="ECO:0000313" key="1">
    <source>
        <dbReference type="EMBL" id="MED6198533.1"/>
    </source>
</evidence>
<sequence>MVEYNWTKMRDQLRCINAFGSGIGCIRKTLNDANASHCYHSLQVKWKDDRAIEVVLEWKLRVQMHQWN</sequence>
<organism evidence="1 2">
    <name type="scientific">Stylosanthes scabra</name>
    <dbReference type="NCBI Taxonomy" id="79078"/>
    <lineage>
        <taxon>Eukaryota</taxon>
        <taxon>Viridiplantae</taxon>
        <taxon>Streptophyta</taxon>
        <taxon>Embryophyta</taxon>
        <taxon>Tracheophyta</taxon>
        <taxon>Spermatophyta</taxon>
        <taxon>Magnoliopsida</taxon>
        <taxon>eudicotyledons</taxon>
        <taxon>Gunneridae</taxon>
        <taxon>Pentapetalae</taxon>
        <taxon>rosids</taxon>
        <taxon>fabids</taxon>
        <taxon>Fabales</taxon>
        <taxon>Fabaceae</taxon>
        <taxon>Papilionoideae</taxon>
        <taxon>50 kb inversion clade</taxon>
        <taxon>dalbergioids sensu lato</taxon>
        <taxon>Dalbergieae</taxon>
        <taxon>Pterocarpus clade</taxon>
        <taxon>Stylosanthes</taxon>
    </lineage>
</organism>
<accession>A0ABU6XNZ6</accession>
<proteinExistence type="predicted"/>
<keyword evidence="2" id="KW-1185">Reference proteome</keyword>
<dbReference type="EMBL" id="JASCZI010212149">
    <property type="protein sequence ID" value="MED6198533.1"/>
    <property type="molecule type" value="Genomic_DNA"/>
</dbReference>
<evidence type="ECO:0000313" key="2">
    <source>
        <dbReference type="Proteomes" id="UP001341840"/>
    </source>
</evidence>
<dbReference type="Proteomes" id="UP001341840">
    <property type="component" value="Unassembled WGS sequence"/>
</dbReference>